<evidence type="ECO:0000259" key="5">
    <source>
        <dbReference type="PROSITE" id="PS50280"/>
    </source>
</evidence>
<feature type="repeat" description="TPR" evidence="3">
    <location>
        <begin position="252"/>
        <end position="285"/>
    </location>
</feature>
<dbReference type="Pfam" id="PF07719">
    <property type="entry name" value="TPR_2"/>
    <property type="match status" value="1"/>
</dbReference>
<gene>
    <name evidence="6" type="ORF">DL546_000966</name>
</gene>
<feature type="domain" description="SET" evidence="5">
    <location>
        <begin position="330"/>
        <end position="499"/>
    </location>
</feature>
<keyword evidence="7" id="KW-1185">Reference proteome</keyword>
<sequence length="700" mass="77564">MAETASSPHVARPPKRLSKEELIRTHKSHLKKQDLNPNAPRPVKQPLLDEAYPASTKSIHDLELIPLTSLQPETHHRSHSLILRAISPPFIGAGVISLVQDHLGNVDKLAIYNHSDTSILSGVPEGCTVAVKEPYYKRNGPETEGDYMICVDHPSDVVLLRFGDEIIPESLRLGPVCKSGEEWRTAGDRAFLEGDLVTAVFCYGEAVVVDGKEKGFREGVYAKRAGTNLALGRYDAAREDAMRSLTGGNGDWRGWFTAGRAAYGLGNYRVAKEHFEKALEQKPNAAGVQKELARCLTRLEEEEKGNYDFKKLFESLSPTNVHLDVGSFLSNTRVGDSATHGHGLFATRDIAAGELIFAEKALVMPNQYEPARASAALYAMMVRQLYDNPSLSSKLLPLYGGAYPRTNHEGEIIDGIPVVDVFLTEYIRQANCFSAPLSTLIDTKPITPGNRMAKGLWAHASYMNHSCVPNSMRSFLGDLLISRAVRDIRADEEILQQYVPVKAVYDIRQAQFKVGWGFLCQCPLCAAEARGSSENLAKRRELLAKIEKACAKKPPSKGVLSDSAIRTVDRLAKQLEELHEREVYDGLPRLALVYPTNWLIEAYRGRKKWGLVVRYVLKLLREFGFRVPVDEGEDWVPKEMYTGSGEASLMTIHVVTALRAAAEAYRALGRGEMADKCEEAGKFGYSMIVGFETDLSVLDN</sequence>
<evidence type="ECO:0000313" key="7">
    <source>
        <dbReference type="Proteomes" id="UP000275385"/>
    </source>
</evidence>
<dbReference type="PROSITE" id="PS50005">
    <property type="entry name" value="TPR"/>
    <property type="match status" value="1"/>
</dbReference>
<organism evidence="6 7">
    <name type="scientific">Coniochaeta pulveracea</name>
    <dbReference type="NCBI Taxonomy" id="177199"/>
    <lineage>
        <taxon>Eukaryota</taxon>
        <taxon>Fungi</taxon>
        <taxon>Dikarya</taxon>
        <taxon>Ascomycota</taxon>
        <taxon>Pezizomycotina</taxon>
        <taxon>Sordariomycetes</taxon>
        <taxon>Sordariomycetidae</taxon>
        <taxon>Coniochaetales</taxon>
        <taxon>Coniochaetaceae</taxon>
        <taxon>Coniochaeta</taxon>
    </lineage>
</organism>
<dbReference type="Gene3D" id="1.25.40.10">
    <property type="entry name" value="Tetratricopeptide repeat domain"/>
    <property type="match status" value="1"/>
</dbReference>
<dbReference type="InterPro" id="IPR046341">
    <property type="entry name" value="SET_dom_sf"/>
</dbReference>
<dbReference type="AlphaFoldDB" id="A0A420XYS3"/>
<accession>A0A420XYS3</accession>
<keyword evidence="1" id="KW-0677">Repeat</keyword>
<dbReference type="CDD" id="cd20071">
    <property type="entry name" value="SET_SMYD"/>
    <property type="match status" value="1"/>
</dbReference>
<dbReference type="SMART" id="SM00317">
    <property type="entry name" value="SET"/>
    <property type="match status" value="1"/>
</dbReference>
<evidence type="ECO:0000256" key="4">
    <source>
        <dbReference type="SAM" id="MobiDB-lite"/>
    </source>
</evidence>
<dbReference type="OrthoDB" id="1028014at2759"/>
<evidence type="ECO:0000256" key="2">
    <source>
        <dbReference type="ARBA" id="ARBA00022803"/>
    </source>
</evidence>
<protein>
    <recommendedName>
        <fullName evidence="5">SET domain-containing protein</fullName>
    </recommendedName>
</protein>
<dbReference type="PROSITE" id="PS50280">
    <property type="entry name" value="SET"/>
    <property type="match status" value="1"/>
</dbReference>
<dbReference type="PANTHER" id="PTHR47643:SF2">
    <property type="entry name" value="TPR DOMAIN PROTEIN (AFU_ORTHOLOGUE AFUA_5G12710)"/>
    <property type="match status" value="1"/>
</dbReference>
<evidence type="ECO:0000256" key="1">
    <source>
        <dbReference type="ARBA" id="ARBA00022737"/>
    </source>
</evidence>
<dbReference type="SUPFAM" id="SSF48452">
    <property type="entry name" value="TPR-like"/>
    <property type="match status" value="1"/>
</dbReference>
<proteinExistence type="predicted"/>
<dbReference type="Pfam" id="PF00856">
    <property type="entry name" value="SET"/>
    <property type="match status" value="1"/>
</dbReference>
<name>A0A420XYS3_9PEZI</name>
<dbReference type="Proteomes" id="UP000275385">
    <property type="component" value="Unassembled WGS sequence"/>
</dbReference>
<dbReference type="Gene3D" id="2.170.270.10">
    <property type="entry name" value="SET domain"/>
    <property type="match status" value="1"/>
</dbReference>
<keyword evidence="2 3" id="KW-0802">TPR repeat</keyword>
<dbReference type="SUPFAM" id="SSF82199">
    <property type="entry name" value="SET domain"/>
    <property type="match status" value="1"/>
</dbReference>
<dbReference type="EMBL" id="QVQW01000094">
    <property type="protein sequence ID" value="RKU40689.1"/>
    <property type="molecule type" value="Genomic_DNA"/>
</dbReference>
<dbReference type="InterPro" id="IPR001214">
    <property type="entry name" value="SET_dom"/>
</dbReference>
<dbReference type="STRING" id="177199.A0A420XYS3"/>
<feature type="region of interest" description="Disordered" evidence="4">
    <location>
        <begin position="1"/>
        <end position="45"/>
    </location>
</feature>
<reference evidence="6 7" key="1">
    <citation type="submission" date="2018-08" db="EMBL/GenBank/DDBJ databases">
        <title>Draft genome of the lignicolous fungus Coniochaeta pulveracea.</title>
        <authorList>
            <person name="Borstlap C.J."/>
            <person name="De Witt R.N."/>
            <person name="Botha A."/>
            <person name="Volschenk H."/>
        </authorList>
    </citation>
    <scope>NUCLEOTIDE SEQUENCE [LARGE SCALE GENOMIC DNA]</scope>
    <source>
        <strain evidence="6 7">CAB683</strain>
    </source>
</reference>
<dbReference type="InterPro" id="IPR053209">
    <property type="entry name" value="Gramillin-biosynth_MTr"/>
</dbReference>
<dbReference type="InterPro" id="IPR013105">
    <property type="entry name" value="TPR_2"/>
</dbReference>
<dbReference type="InterPro" id="IPR019734">
    <property type="entry name" value="TPR_rpt"/>
</dbReference>
<dbReference type="InterPro" id="IPR011990">
    <property type="entry name" value="TPR-like_helical_dom_sf"/>
</dbReference>
<dbReference type="PANTHER" id="PTHR47643">
    <property type="entry name" value="TPR DOMAIN PROTEIN (AFU_ORTHOLOGUE AFUA_5G12710)"/>
    <property type="match status" value="1"/>
</dbReference>
<comment type="caution">
    <text evidence="6">The sequence shown here is derived from an EMBL/GenBank/DDBJ whole genome shotgun (WGS) entry which is preliminary data.</text>
</comment>
<evidence type="ECO:0000313" key="6">
    <source>
        <dbReference type="EMBL" id="RKU40689.1"/>
    </source>
</evidence>
<evidence type="ECO:0000256" key="3">
    <source>
        <dbReference type="PROSITE-ProRule" id="PRU00339"/>
    </source>
</evidence>